<organism evidence="1">
    <name type="scientific">Schistosoma haematobium</name>
    <name type="common">Blood fluke</name>
    <dbReference type="NCBI Taxonomy" id="6185"/>
    <lineage>
        <taxon>Eukaryota</taxon>
        <taxon>Metazoa</taxon>
        <taxon>Spiralia</taxon>
        <taxon>Lophotrochozoa</taxon>
        <taxon>Platyhelminthes</taxon>
        <taxon>Trematoda</taxon>
        <taxon>Digenea</taxon>
        <taxon>Strigeidida</taxon>
        <taxon>Schistosomatoidea</taxon>
        <taxon>Schistosomatidae</taxon>
        <taxon>Schistosoma</taxon>
    </lineage>
</organism>
<proteinExistence type="predicted"/>
<evidence type="ECO:0000313" key="1">
    <source>
        <dbReference type="EMBL" id="KGB39318.1"/>
    </source>
</evidence>
<protein>
    <submittedName>
        <fullName evidence="1">Uncharacterized protein</fullName>
    </submittedName>
</protein>
<gene>
    <name evidence="1" type="ORF">MS3_07738</name>
</gene>
<reference evidence="1" key="1">
    <citation type="journal article" date="2012" name="Nat. Genet.">
        <title>Whole-genome sequence of Schistosoma haematobium.</title>
        <authorList>
            <person name="Young N.D."/>
            <person name="Jex A.R."/>
            <person name="Li B."/>
            <person name="Liu S."/>
            <person name="Yang L."/>
            <person name="Xiong Z."/>
            <person name="Li Y."/>
            <person name="Cantacessi C."/>
            <person name="Hall R.S."/>
            <person name="Xu X."/>
            <person name="Chen F."/>
            <person name="Wu X."/>
            <person name="Zerlotini A."/>
            <person name="Oliveira G."/>
            <person name="Hofmann A."/>
            <person name="Zhang G."/>
            <person name="Fang X."/>
            <person name="Kang Y."/>
            <person name="Campbell B.E."/>
            <person name="Loukas A."/>
            <person name="Ranganathan S."/>
            <person name="Rollinson D."/>
            <person name="Rinaldi G."/>
            <person name="Brindley P.J."/>
            <person name="Yang H."/>
            <person name="Wang J."/>
            <person name="Wang J."/>
            <person name="Gasser R.B."/>
        </authorList>
    </citation>
    <scope>NUCLEOTIDE SEQUENCE [LARGE SCALE GENOMIC DNA]</scope>
</reference>
<dbReference type="AlphaFoldDB" id="A0A095CAD5"/>
<sequence length="163" mass="17543">MYAIILIYALYFITNGKFEHVSARTVKSDKLSDSSASKMLTLKNLTDPNIHIPQKSNNRTSCNGTGKCELQKSSKNVPVTTTNLPQTQVHNSTVAPHVPTTTTHQKISQNHTIAHGTKATTAAPIAHGTKATTAAPIAHGTKATTAAPESFLKSKRIFIALKR</sequence>
<dbReference type="EMBL" id="KL251177">
    <property type="protein sequence ID" value="KGB39318.1"/>
    <property type="molecule type" value="Genomic_DNA"/>
</dbReference>
<accession>A0A095CAD5</accession>
<name>A0A095CAD5_SCHHA</name>